<dbReference type="SUPFAM" id="SSF161098">
    <property type="entry name" value="MetI-like"/>
    <property type="match status" value="1"/>
</dbReference>
<dbReference type="PANTHER" id="PTHR30193:SF37">
    <property type="entry name" value="INNER MEMBRANE ABC TRANSPORTER PERMEASE PROTEIN YCJO"/>
    <property type="match status" value="1"/>
</dbReference>
<dbReference type="Gene3D" id="1.10.3720.10">
    <property type="entry name" value="MetI-like"/>
    <property type="match status" value="1"/>
</dbReference>
<dbReference type="GO" id="GO:0055085">
    <property type="term" value="P:transmembrane transport"/>
    <property type="evidence" value="ECO:0007669"/>
    <property type="project" value="InterPro"/>
</dbReference>
<dbReference type="InterPro" id="IPR035906">
    <property type="entry name" value="MetI-like_sf"/>
</dbReference>
<evidence type="ECO:0000256" key="1">
    <source>
        <dbReference type="ARBA" id="ARBA00004651"/>
    </source>
</evidence>
<comment type="similarity">
    <text evidence="7">Belongs to the binding-protein-dependent transport system permease family.</text>
</comment>
<dbReference type="RefSeq" id="WP_239124381.1">
    <property type="nucleotide sequence ID" value="NZ_BONY01000088.1"/>
</dbReference>
<dbReference type="PANTHER" id="PTHR30193">
    <property type="entry name" value="ABC TRANSPORTER PERMEASE PROTEIN"/>
    <property type="match status" value="1"/>
</dbReference>
<organism evidence="10 11">
    <name type="scientific">Rhizocola hellebori</name>
    <dbReference type="NCBI Taxonomy" id="1392758"/>
    <lineage>
        <taxon>Bacteria</taxon>
        <taxon>Bacillati</taxon>
        <taxon>Actinomycetota</taxon>
        <taxon>Actinomycetes</taxon>
        <taxon>Micromonosporales</taxon>
        <taxon>Micromonosporaceae</taxon>
        <taxon>Rhizocola</taxon>
    </lineage>
</organism>
<evidence type="ECO:0000313" key="10">
    <source>
        <dbReference type="EMBL" id="GIH10244.1"/>
    </source>
</evidence>
<comment type="caution">
    <text evidence="10">The sequence shown here is derived from an EMBL/GenBank/DDBJ whole genome shotgun (WGS) entry which is preliminary data.</text>
</comment>
<keyword evidence="6 7" id="KW-0472">Membrane</keyword>
<dbReference type="GO" id="GO:0005886">
    <property type="term" value="C:plasma membrane"/>
    <property type="evidence" value="ECO:0007669"/>
    <property type="project" value="UniProtKB-SubCell"/>
</dbReference>
<feature type="region of interest" description="Disordered" evidence="8">
    <location>
        <begin position="1"/>
        <end position="27"/>
    </location>
</feature>
<evidence type="ECO:0000256" key="8">
    <source>
        <dbReference type="SAM" id="MobiDB-lite"/>
    </source>
</evidence>
<feature type="transmembrane region" description="Helical" evidence="7">
    <location>
        <begin position="237"/>
        <end position="258"/>
    </location>
</feature>
<feature type="transmembrane region" description="Helical" evidence="7">
    <location>
        <begin position="41"/>
        <end position="61"/>
    </location>
</feature>
<dbReference type="EMBL" id="BONY01000088">
    <property type="protein sequence ID" value="GIH10244.1"/>
    <property type="molecule type" value="Genomic_DNA"/>
</dbReference>
<gene>
    <name evidence="10" type="ORF">Rhe02_83110</name>
</gene>
<dbReference type="PROSITE" id="PS50928">
    <property type="entry name" value="ABC_TM1"/>
    <property type="match status" value="1"/>
</dbReference>
<feature type="transmembrane region" description="Helical" evidence="7">
    <location>
        <begin position="296"/>
        <end position="317"/>
    </location>
</feature>
<evidence type="ECO:0000256" key="5">
    <source>
        <dbReference type="ARBA" id="ARBA00022989"/>
    </source>
</evidence>
<protein>
    <submittedName>
        <fullName evidence="10">Sugar ABC transporter permease</fullName>
    </submittedName>
</protein>
<evidence type="ECO:0000256" key="6">
    <source>
        <dbReference type="ARBA" id="ARBA00023136"/>
    </source>
</evidence>
<evidence type="ECO:0000256" key="3">
    <source>
        <dbReference type="ARBA" id="ARBA00022475"/>
    </source>
</evidence>
<feature type="compositionally biased region" description="Low complexity" evidence="8">
    <location>
        <begin position="1"/>
        <end position="14"/>
    </location>
</feature>
<dbReference type="AlphaFoldDB" id="A0A8J3QFW4"/>
<keyword evidence="3" id="KW-1003">Cell membrane</keyword>
<evidence type="ECO:0000256" key="2">
    <source>
        <dbReference type="ARBA" id="ARBA00022448"/>
    </source>
</evidence>
<reference evidence="10" key="1">
    <citation type="submission" date="2021-01" db="EMBL/GenBank/DDBJ databases">
        <title>Whole genome shotgun sequence of Rhizocola hellebori NBRC 109834.</title>
        <authorList>
            <person name="Komaki H."/>
            <person name="Tamura T."/>
        </authorList>
    </citation>
    <scope>NUCLEOTIDE SEQUENCE</scope>
    <source>
        <strain evidence="10">NBRC 109834</strain>
    </source>
</reference>
<keyword evidence="4 7" id="KW-0812">Transmembrane</keyword>
<dbReference type="CDD" id="cd06261">
    <property type="entry name" value="TM_PBP2"/>
    <property type="match status" value="1"/>
</dbReference>
<evidence type="ECO:0000256" key="7">
    <source>
        <dbReference type="RuleBase" id="RU363032"/>
    </source>
</evidence>
<keyword evidence="2 7" id="KW-0813">Transport</keyword>
<dbReference type="InterPro" id="IPR051393">
    <property type="entry name" value="ABC_transporter_permease"/>
</dbReference>
<feature type="domain" description="ABC transmembrane type-1" evidence="9">
    <location>
        <begin position="104"/>
        <end position="317"/>
    </location>
</feature>
<feature type="transmembrane region" description="Helical" evidence="7">
    <location>
        <begin position="141"/>
        <end position="161"/>
    </location>
</feature>
<sequence>MRATGSGAPATAARPGRRPLSAPPVIPAAPGNRRARWRRSLPNWTTPWLFLAPALVLFGLFKFTPMWRAMQMSFHEVRPYLGDRWVGWANYQQVATDEDFLAAIGHTVVLALGQTGGSIIIGLLLALVLEGSTRNLWIVRTAVFLPTVAAMAVVAEVWRILYYPAGDGAMNTILSWLGAGPSQFLNGQDSSLLSVMGVGIWRGAPYDMMIFIAGLAGVDRTLYEASAADGAGVLRRIWHVTLPALRPVFAILFTLAAIRGLRVFTEIFLLTNGGPNGSTEVLMTLIYKLGLERGELGVAAAGSMILLLATVLLTLVVQGIRARANRQVTR</sequence>
<keyword evidence="5 7" id="KW-1133">Transmembrane helix</keyword>
<name>A0A8J3QFW4_9ACTN</name>
<feature type="transmembrane region" description="Helical" evidence="7">
    <location>
        <begin position="100"/>
        <end position="129"/>
    </location>
</feature>
<evidence type="ECO:0000256" key="4">
    <source>
        <dbReference type="ARBA" id="ARBA00022692"/>
    </source>
</evidence>
<comment type="subcellular location">
    <subcellularLocation>
        <location evidence="1 7">Cell membrane</location>
        <topology evidence="1 7">Multi-pass membrane protein</topology>
    </subcellularLocation>
</comment>
<evidence type="ECO:0000259" key="9">
    <source>
        <dbReference type="PROSITE" id="PS50928"/>
    </source>
</evidence>
<keyword evidence="11" id="KW-1185">Reference proteome</keyword>
<evidence type="ECO:0000313" key="11">
    <source>
        <dbReference type="Proteomes" id="UP000612899"/>
    </source>
</evidence>
<accession>A0A8J3QFW4</accession>
<feature type="transmembrane region" description="Helical" evidence="7">
    <location>
        <begin position="192"/>
        <end position="216"/>
    </location>
</feature>
<dbReference type="InterPro" id="IPR000515">
    <property type="entry name" value="MetI-like"/>
</dbReference>
<proteinExistence type="inferred from homology"/>
<dbReference type="Pfam" id="PF00528">
    <property type="entry name" value="BPD_transp_1"/>
    <property type="match status" value="1"/>
</dbReference>
<dbReference type="Proteomes" id="UP000612899">
    <property type="component" value="Unassembled WGS sequence"/>
</dbReference>